<dbReference type="KEGG" id="aser:Asera_34170"/>
<evidence type="ECO:0008006" key="5">
    <source>
        <dbReference type="Google" id="ProtNLM"/>
    </source>
</evidence>
<feature type="region of interest" description="Disordered" evidence="1">
    <location>
        <begin position="93"/>
        <end position="113"/>
    </location>
</feature>
<protein>
    <recommendedName>
        <fullName evidence="5">DUF3040 domain-containing protein</fullName>
    </recommendedName>
</protein>
<evidence type="ECO:0000313" key="3">
    <source>
        <dbReference type="EMBL" id="BCJ29309.1"/>
    </source>
</evidence>
<dbReference type="AlphaFoldDB" id="A0A810L2Z7"/>
<proteinExistence type="predicted"/>
<dbReference type="InterPro" id="IPR021401">
    <property type="entry name" value="DUF3040"/>
</dbReference>
<dbReference type="Proteomes" id="UP000680750">
    <property type="component" value="Chromosome"/>
</dbReference>
<evidence type="ECO:0000313" key="4">
    <source>
        <dbReference type="Proteomes" id="UP000680750"/>
    </source>
</evidence>
<dbReference type="RefSeq" id="WP_030449788.1">
    <property type="nucleotide sequence ID" value="NZ_AP023354.1"/>
</dbReference>
<feature type="transmembrane region" description="Helical" evidence="2">
    <location>
        <begin position="46"/>
        <end position="64"/>
    </location>
</feature>
<feature type="transmembrane region" description="Helical" evidence="2">
    <location>
        <begin position="70"/>
        <end position="87"/>
    </location>
</feature>
<evidence type="ECO:0000256" key="2">
    <source>
        <dbReference type="SAM" id="Phobius"/>
    </source>
</evidence>
<name>A0A810L2Z7_9ACTN</name>
<organism evidence="3 4">
    <name type="scientific">Actinocatenispora sera</name>
    <dbReference type="NCBI Taxonomy" id="390989"/>
    <lineage>
        <taxon>Bacteria</taxon>
        <taxon>Bacillati</taxon>
        <taxon>Actinomycetota</taxon>
        <taxon>Actinomycetes</taxon>
        <taxon>Micromonosporales</taxon>
        <taxon>Micromonosporaceae</taxon>
        <taxon>Actinocatenispora</taxon>
    </lineage>
</organism>
<dbReference type="Pfam" id="PF11239">
    <property type="entry name" value="DUF3040"/>
    <property type="match status" value="1"/>
</dbReference>
<keyword evidence="2" id="KW-0812">Transmembrane</keyword>
<keyword evidence="2" id="KW-1133">Transmembrane helix</keyword>
<sequence length="113" mass="12062">MSLTEYERRQLEIIARSVEQDDPGLADRLGRLAPVSQQAGRLCRTAIGALLACVVTLVGMGAAVNPTFCLAAAAIAGAAAATVGAGWRWHLRRRSPRTTPPRYRATPPALGRR</sequence>
<reference evidence="3" key="1">
    <citation type="submission" date="2020-08" db="EMBL/GenBank/DDBJ databases">
        <title>Whole genome shotgun sequence of Actinocatenispora sera NBRC 101916.</title>
        <authorList>
            <person name="Komaki H."/>
            <person name="Tamura T."/>
        </authorList>
    </citation>
    <scope>NUCLEOTIDE SEQUENCE</scope>
    <source>
        <strain evidence="3">NBRC 101916</strain>
    </source>
</reference>
<evidence type="ECO:0000256" key="1">
    <source>
        <dbReference type="SAM" id="MobiDB-lite"/>
    </source>
</evidence>
<dbReference type="EMBL" id="AP023354">
    <property type="protein sequence ID" value="BCJ29309.1"/>
    <property type="molecule type" value="Genomic_DNA"/>
</dbReference>
<keyword evidence="2" id="KW-0472">Membrane</keyword>
<accession>A0A810L2Z7</accession>
<feature type="compositionally biased region" description="Low complexity" evidence="1">
    <location>
        <begin position="100"/>
        <end position="113"/>
    </location>
</feature>
<keyword evidence="4" id="KW-1185">Reference proteome</keyword>
<gene>
    <name evidence="3" type="ORF">Asera_34170</name>
</gene>